<keyword evidence="1" id="KW-0371">Homeobox</keyword>
<keyword evidence="1" id="KW-0238">DNA-binding</keyword>
<evidence type="ECO:0000256" key="2">
    <source>
        <dbReference type="SAM" id="MobiDB-lite"/>
    </source>
</evidence>
<name>A0AAW0T9Q9_SCYPA</name>
<dbReference type="Proteomes" id="UP001487740">
    <property type="component" value="Unassembled WGS sequence"/>
</dbReference>
<dbReference type="EMBL" id="JARAKH010000036">
    <property type="protein sequence ID" value="KAK8384076.1"/>
    <property type="molecule type" value="Genomic_DNA"/>
</dbReference>
<protein>
    <recommendedName>
        <fullName evidence="3">Homeobox domain-containing protein</fullName>
    </recommendedName>
</protein>
<dbReference type="PROSITE" id="PS50071">
    <property type="entry name" value="HOMEOBOX_2"/>
    <property type="match status" value="1"/>
</dbReference>
<proteinExistence type="predicted"/>
<feature type="compositionally biased region" description="Gly residues" evidence="2">
    <location>
        <begin position="267"/>
        <end position="276"/>
    </location>
</feature>
<evidence type="ECO:0000256" key="1">
    <source>
        <dbReference type="PROSITE-ProRule" id="PRU00108"/>
    </source>
</evidence>
<sequence length="317" mass="33878">MWRGEARQPLFKGFGTRRRQEPPDGGGSQQDEPRGLTSTAAAAPPATSAERRHHHHHHRCRRRRRCTGHHTAAVHVAWRWWRRRRRRWGGAGPYGSHYSGSMAGARRRAGPGQVYRRPWRRMGLASPSGGVWFQNRRAKWKKRKKSNSVFRSAGSLLPSPSLPPFPPMGGDSFGSMFPSSDTRWTMGGMGPINTGMGTGTLGLTSPLQRQGLGQLGQGGMTISQSFSQSLGQGFGQGLGQGLGQGFGLGQGQGLGLGQGQGLSQGFGQGLGQGLGGSTSPLPSGLSNMGGGTPTSMYQPHYQAFTSLNTALGDYTGE</sequence>
<feature type="region of interest" description="Disordered" evidence="2">
    <location>
        <begin position="92"/>
        <end position="113"/>
    </location>
</feature>
<feature type="region of interest" description="Disordered" evidence="2">
    <location>
        <begin position="267"/>
        <end position="294"/>
    </location>
</feature>
<evidence type="ECO:0000313" key="4">
    <source>
        <dbReference type="EMBL" id="KAK8384076.1"/>
    </source>
</evidence>
<dbReference type="InterPro" id="IPR001356">
    <property type="entry name" value="HD"/>
</dbReference>
<feature type="region of interest" description="Disordered" evidence="2">
    <location>
        <begin position="1"/>
        <end position="68"/>
    </location>
</feature>
<dbReference type="AlphaFoldDB" id="A0AAW0T9Q9"/>
<feature type="compositionally biased region" description="Low complexity" evidence="2">
    <location>
        <begin position="37"/>
        <end position="48"/>
    </location>
</feature>
<accession>A0AAW0T9Q9</accession>
<reference evidence="4 5" key="1">
    <citation type="submission" date="2023-03" db="EMBL/GenBank/DDBJ databases">
        <title>High-quality genome of Scylla paramamosain provides insights in environmental adaptation.</title>
        <authorList>
            <person name="Zhang L."/>
        </authorList>
    </citation>
    <scope>NUCLEOTIDE SEQUENCE [LARGE SCALE GENOMIC DNA]</scope>
    <source>
        <strain evidence="4">LZ_2023a</strain>
        <tissue evidence="4">Muscle</tissue>
    </source>
</reference>
<feature type="domain" description="Homeobox" evidence="3">
    <location>
        <begin position="120"/>
        <end position="143"/>
    </location>
</feature>
<dbReference type="GO" id="GO:0005634">
    <property type="term" value="C:nucleus"/>
    <property type="evidence" value="ECO:0007669"/>
    <property type="project" value="UniProtKB-SubCell"/>
</dbReference>
<dbReference type="GO" id="GO:0030182">
    <property type="term" value="P:neuron differentiation"/>
    <property type="evidence" value="ECO:0007669"/>
    <property type="project" value="TreeGrafter"/>
</dbReference>
<dbReference type="InterPro" id="IPR051895">
    <property type="entry name" value="OTP_Homeobox"/>
</dbReference>
<dbReference type="GO" id="GO:0003677">
    <property type="term" value="F:DNA binding"/>
    <property type="evidence" value="ECO:0007669"/>
    <property type="project" value="UniProtKB-UniRule"/>
</dbReference>
<comment type="caution">
    <text evidence="4">The sequence shown here is derived from an EMBL/GenBank/DDBJ whole genome shotgun (WGS) entry which is preliminary data.</text>
</comment>
<gene>
    <name evidence="4" type="ORF">O3P69_016063</name>
</gene>
<dbReference type="Gene3D" id="1.10.10.60">
    <property type="entry name" value="Homeodomain-like"/>
    <property type="match status" value="1"/>
</dbReference>
<dbReference type="PANTHER" id="PTHR46770:SF1">
    <property type="entry name" value="HOMEOBOX PROTEIN ORTHOPEDIA"/>
    <property type="match status" value="1"/>
</dbReference>
<organism evidence="4 5">
    <name type="scientific">Scylla paramamosain</name>
    <name type="common">Mud crab</name>
    <dbReference type="NCBI Taxonomy" id="85552"/>
    <lineage>
        <taxon>Eukaryota</taxon>
        <taxon>Metazoa</taxon>
        <taxon>Ecdysozoa</taxon>
        <taxon>Arthropoda</taxon>
        <taxon>Crustacea</taxon>
        <taxon>Multicrustacea</taxon>
        <taxon>Malacostraca</taxon>
        <taxon>Eumalacostraca</taxon>
        <taxon>Eucarida</taxon>
        <taxon>Decapoda</taxon>
        <taxon>Pleocyemata</taxon>
        <taxon>Brachyura</taxon>
        <taxon>Eubrachyura</taxon>
        <taxon>Portunoidea</taxon>
        <taxon>Portunidae</taxon>
        <taxon>Portuninae</taxon>
        <taxon>Scylla</taxon>
    </lineage>
</organism>
<feature type="compositionally biased region" description="Basic residues" evidence="2">
    <location>
        <begin position="51"/>
        <end position="68"/>
    </location>
</feature>
<evidence type="ECO:0000313" key="5">
    <source>
        <dbReference type="Proteomes" id="UP001487740"/>
    </source>
</evidence>
<keyword evidence="1" id="KW-0539">Nucleus</keyword>
<comment type="subcellular location">
    <subcellularLocation>
        <location evidence="1">Nucleus</location>
    </subcellularLocation>
</comment>
<dbReference type="PANTHER" id="PTHR46770">
    <property type="entry name" value="HOMEOBOX PROTEIN ORTHOPEDIA"/>
    <property type="match status" value="1"/>
</dbReference>
<evidence type="ECO:0000259" key="3">
    <source>
        <dbReference type="PROSITE" id="PS50071"/>
    </source>
</evidence>
<feature type="DNA-binding region" description="Homeobox" evidence="1">
    <location>
        <begin position="122"/>
        <end position="144"/>
    </location>
</feature>
<keyword evidence="5" id="KW-1185">Reference proteome</keyword>